<feature type="non-terminal residue" evidence="1">
    <location>
        <position position="305"/>
    </location>
</feature>
<dbReference type="AlphaFoldDB" id="A0AAD9QNE6"/>
<accession>A0AAD9QNE6</accession>
<comment type="caution">
    <text evidence="1">The sequence shown here is derived from an EMBL/GenBank/DDBJ whole genome shotgun (WGS) entry which is preliminary data.</text>
</comment>
<dbReference type="EMBL" id="JARQWQ010000022">
    <property type="protein sequence ID" value="KAK2564554.1"/>
    <property type="molecule type" value="Genomic_DNA"/>
</dbReference>
<name>A0AAD9QNE6_ACRCE</name>
<gene>
    <name evidence="1" type="ORF">P5673_012005</name>
</gene>
<evidence type="ECO:0000313" key="1">
    <source>
        <dbReference type="EMBL" id="KAK2564554.1"/>
    </source>
</evidence>
<protein>
    <submittedName>
        <fullName evidence="1">Uncharacterized protein</fullName>
    </submittedName>
</protein>
<evidence type="ECO:0000313" key="2">
    <source>
        <dbReference type="Proteomes" id="UP001249851"/>
    </source>
</evidence>
<proteinExistence type="predicted"/>
<keyword evidence="2" id="KW-1185">Reference proteome</keyword>
<organism evidence="1 2">
    <name type="scientific">Acropora cervicornis</name>
    <name type="common">Staghorn coral</name>
    <dbReference type="NCBI Taxonomy" id="6130"/>
    <lineage>
        <taxon>Eukaryota</taxon>
        <taxon>Metazoa</taxon>
        <taxon>Cnidaria</taxon>
        <taxon>Anthozoa</taxon>
        <taxon>Hexacorallia</taxon>
        <taxon>Scleractinia</taxon>
        <taxon>Astrocoeniina</taxon>
        <taxon>Acroporidae</taxon>
        <taxon>Acropora</taxon>
    </lineage>
</organism>
<reference evidence="1" key="1">
    <citation type="journal article" date="2023" name="G3 (Bethesda)">
        <title>Whole genome assembly and annotation of the endangered Caribbean coral Acropora cervicornis.</title>
        <authorList>
            <person name="Selwyn J.D."/>
            <person name="Vollmer S.V."/>
        </authorList>
    </citation>
    <scope>NUCLEOTIDE SEQUENCE</scope>
    <source>
        <strain evidence="1">K2</strain>
    </source>
</reference>
<reference evidence="1" key="2">
    <citation type="journal article" date="2023" name="Science">
        <title>Genomic signatures of disease resistance in endangered staghorn corals.</title>
        <authorList>
            <person name="Vollmer S.V."/>
            <person name="Selwyn J.D."/>
            <person name="Despard B.A."/>
            <person name="Roesel C.L."/>
        </authorList>
    </citation>
    <scope>NUCLEOTIDE SEQUENCE</scope>
    <source>
        <strain evidence="1">K2</strain>
    </source>
</reference>
<dbReference type="Proteomes" id="UP001249851">
    <property type="component" value="Unassembled WGS sequence"/>
</dbReference>
<sequence length="305" mass="35437">MCHLAVTDNEKRWLVFGIALNKILIPHVRPLVEQEVNKEYNTLKTSHSIDSQSATSRLEKWHKWLKYENINGNDVLPRLPGGKYDYCNFKFQVLTHTDFSKLYLESCMVHFNAFDDCLDASAVLLLLGRVPVFPGTVQAAANSVRNERNDWAHCVFSKWNEAKLQDSFAEMEDLVKAMALPSSVEEKIVGELEDWKNKGTQLCINSPVDQTLLQLVHQNVHSLENEVKNWSEGVKEEKEKVQQQLQIFDLAFKEINPRLRRLETGQLRLKRDHERLKTKQRRLESHSRDVEQRVIQCEGTPTFKK</sequence>